<proteinExistence type="predicted"/>
<evidence type="ECO:0000313" key="2">
    <source>
        <dbReference type="Proteomes" id="UP001291623"/>
    </source>
</evidence>
<sequence length="133" mass="14843">MGKKDVFLWNPSIRVYKKLPDFGTNLSTPLIEVKIYSLKDDSWRSVSSPPLDGVGLFGSGKFVNRKLHCANHAAGDDFDKGWNIISIDLVEWKWETVEQPCNGEEEGVLVLGVLGDNLSVLSNISHRRSDIDV</sequence>
<dbReference type="EMBL" id="JAVYJV010000005">
    <property type="protein sequence ID" value="KAK4370046.1"/>
    <property type="molecule type" value="Genomic_DNA"/>
</dbReference>
<reference evidence="1" key="1">
    <citation type="submission" date="2023-12" db="EMBL/GenBank/DDBJ databases">
        <title>Genome assembly of Anisodus tanguticus.</title>
        <authorList>
            <person name="Wang Y.-J."/>
        </authorList>
    </citation>
    <scope>NUCLEOTIDE SEQUENCE</scope>
    <source>
        <strain evidence="1">KB-2021</strain>
        <tissue evidence="1">Leaf</tissue>
    </source>
</reference>
<comment type="caution">
    <text evidence="1">The sequence shown here is derived from an EMBL/GenBank/DDBJ whole genome shotgun (WGS) entry which is preliminary data.</text>
</comment>
<gene>
    <name evidence="1" type="ORF">RND71_009521</name>
</gene>
<dbReference type="AlphaFoldDB" id="A0AAE1VN00"/>
<dbReference type="Proteomes" id="UP001291623">
    <property type="component" value="Unassembled WGS sequence"/>
</dbReference>
<accession>A0AAE1VN00</accession>
<evidence type="ECO:0000313" key="1">
    <source>
        <dbReference type="EMBL" id="KAK4370046.1"/>
    </source>
</evidence>
<organism evidence="1 2">
    <name type="scientific">Anisodus tanguticus</name>
    <dbReference type="NCBI Taxonomy" id="243964"/>
    <lineage>
        <taxon>Eukaryota</taxon>
        <taxon>Viridiplantae</taxon>
        <taxon>Streptophyta</taxon>
        <taxon>Embryophyta</taxon>
        <taxon>Tracheophyta</taxon>
        <taxon>Spermatophyta</taxon>
        <taxon>Magnoliopsida</taxon>
        <taxon>eudicotyledons</taxon>
        <taxon>Gunneridae</taxon>
        <taxon>Pentapetalae</taxon>
        <taxon>asterids</taxon>
        <taxon>lamiids</taxon>
        <taxon>Solanales</taxon>
        <taxon>Solanaceae</taxon>
        <taxon>Solanoideae</taxon>
        <taxon>Hyoscyameae</taxon>
        <taxon>Anisodus</taxon>
    </lineage>
</organism>
<name>A0AAE1VN00_9SOLA</name>
<protein>
    <submittedName>
        <fullName evidence="1">Uncharacterized protein</fullName>
    </submittedName>
</protein>
<keyword evidence="2" id="KW-1185">Reference proteome</keyword>